<evidence type="ECO:0000313" key="2">
    <source>
        <dbReference type="EMBL" id="KAK5695994.1"/>
    </source>
</evidence>
<evidence type="ECO:0000256" key="1">
    <source>
        <dbReference type="SAM" id="MobiDB-lite"/>
    </source>
</evidence>
<dbReference type="EMBL" id="JAVRQU010000013">
    <property type="protein sequence ID" value="KAK5695994.1"/>
    <property type="molecule type" value="Genomic_DNA"/>
</dbReference>
<gene>
    <name evidence="2" type="ORF">LTR97_008414</name>
</gene>
<dbReference type="Proteomes" id="UP001310594">
    <property type="component" value="Unassembled WGS sequence"/>
</dbReference>
<accession>A0AAN7W7S4</accession>
<dbReference type="AlphaFoldDB" id="A0AAN7W7S4"/>
<sequence>MFAASEKSRKQKQKAASKASMASQHKSAALAGQRISVRVKDLWGHHVQHWITGDHTPRGTRQRRITKKGSAITTPVVELPPPEWPLPFYQAVLAFAQLESKPITAMLYIHQEFKHRCAGRGKNKVQRDVEGLIVGDVEEAMAEWRRNKAAEGMGGSDEST</sequence>
<feature type="compositionally biased region" description="Low complexity" evidence="1">
    <location>
        <begin position="16"/>
        <end position="27"/>
    </location>
</feature>
<comment type="caution">
    <text evidence="2">The sequence shown here is derived from an EMBL/GenBank/DDBJ whole genome shotgun (WGS) entry which is preliminary data.</text>
</comment>
<reference evidence="2" key="1">
    <citation type="submission" date="2023-08" db="EMBL/GenBank/DDBJ databases">
        <title>Black Yeasts Isolated from many extreme environments.</title>
        <authorList>
            <person name="Coleine C."/>
            <person name="Stajich J.E."/>
            <person name="Selbmann L."/>
        </authorList>
    </citation>
    <scope>NUCLEOTIDE SEQUENCE</scope>
    <source>
        <strain evidence="2">CCFEE 5810</strain>
    </source>
</reference>
<proteinExistence type="predicted"/>
<feature type="region of interest" description="Disordered" evidence="1">
    <location>
        <begin position="1"/>
        <end position="27"/>
    </location>
</feature>
<protein>
    <submittedName>
        <fullName evidence="2">Uncharacterized protein</fullName>
    </submittedName>
</protein>
<name>A0AAN7W7S4_9PEZI</name>
<organism evidence="2 3">
    <name type="scientific">Elasticomyces elasticus</name>
    <dbReference type="NCBI Taxonomy" id="574655"/>
    <lineage>
        <taxon>Eukaryota</taxon>
        <taxon>Fungi</taxon>
        <taxon>Dikarya</taxon>
        <taxon>Ascomycota</taxon>
        <taxon>Pezizomycotina</taxon>
        <taxon>Dothideomycetes</taxon>
        <taxon>Dothideomycetidae</taxon>
        <taxon>Mycosphaerellales</taxon>
        <taxon>Teratosphaeriaceae</taxon>
        <taxon>Elasticomyces</taxon>
    </lineage>
</organism>
<evidence type="ECO:0000313" key="3">
    <source>
        <dbReference type="Proteomes" id="UP001310594"/>
    </source>
</evidence>